<dbReference type="InterPro" id="IPR016181">
    <property type="entry name" value="Acyl_CoA_acyltransferase"/>
</dbReference>
<keyword evidence="4" id="KW-1185">Reference proteome</keyword>
<accession>A0A261TZ04</accession>
<sequence length="240" mass="26945">MPSTTALTQQPVGDPLPNWKARPRPPHEVIVGHYCRLEPLDAARHGAQLYAAFRQTPDDADWTYTLAGPFADEASYLAYARTVQTSEDPQFFAVIDLATGQAVGTLAAMRIDPANGVIEVGNVAYSNLLKRTPAATEAQYLLMRRAFDELGYRRYEWKCDSLNAPSRAAALRMGFQFEGIFRQAVVYKGRNRDTAWFSIIDSEWPAVRSGFEQWLAPDNFDTDGHQRRRLSDLIESARTA</sequence>
<dbReference type="SUPFAM" id="SSF55729">
    <property type="entry name" value="Acyl-CoA N-acyltransferases (Nat)"/>
    <property type="match status" value="1"/>
</dbReference>
<dbReference type="PANTHER" id="PTHR43441">
    <property type="entry name" value="RIBOSOMAL-PROTEIN-SERINE ACETYLTRANSFERASE"/>
    <property type="match status" value="1"/>
</dbReference>
<proteinExistence type="predicted"/>
<feature type="domain" description="N-acetyltransferase" evidence="2">
    <location>
        <begin position="35"/>
        <end position="193"/>
    </location>
</feature>
<dbReference type="EMBL" id="NEVQ01000016">
    <property type="protein sequence ID" value="OZI54625.1"/>
    <property type="molecule type" value="Genomic_DNA"/>
</dbReference>
<evidence type="ECO:0000313" key="3">
    <source>
        <dbReference type="EMBL" id="OZI54625.1"/>
    </source>
</evidence>
<reference evidence="3 4" key="1">
    <citation type="submission" date="2017-05" db="EMBL/GenBank/DDBJ databases">
        <title>Complete and WGS of Bordetella genogroups.</title>
        <authorList>
            <person name="Spilker T."/>
            <person name="LiPuma J."/>
        </authorList>
    </citation>
    <scope>NUCLEOTIDE SEQUENCE [LARGE SCALE GENOMIC DNA]</scope>
    <source>
        <strain evidence="3 4">AU9919</strain>
    </source>
</reference>
<evidence type="ECO:0000313" key="4">
    <source>
        <dbReference type="Proteomes" id="UP000216885"/>
    </source>
</evidence>
<dbReference type="GO" id="GO:1990189">
    <property type="term" value="F:protein N-terminal-serine acetyltransferase activity"/>
    <property type="evidence" value="ECO:0007669"/>
    <property type="project" value="TreeGrafter"/>
</dbReference>
<dbReference type="AlphaFoldDB" id="A0A261TZ04"/>
<dbReference type="InterPro" id="IPR000182">
    <property type="entry name" value="GNAT_dom"/>
</dbReference>
<dbReference type="GO" id="GO:0008999">
    <property type="term" value="F:protein-N-terminal-alanine acetyltransferase activity"/>
    <property type="evidence" value="ECO:0007669"/>
    <property type="project" value="TreeGrafter"/>
</dbReference>
<dbReference type="Pfam" id="PF13302">
    <property type="entry name" value="Acetyltransf_3"/>
    <property type="match status" value="1"/>
</dbReference>
<dbReference type="PROSITE" id="PS51186">
    <property type="entry name" value="GNAT"/>
    <property type="match status" value="1"/>
</dbReference>
<feature type="compositionally biased region" description="Polar residues" evidence="1">
    <location>
        <begin position="1"/>
        <end position="11"/>
    </location>
</feature>
<feature type="region of interest" description="Disordered" evidence="1">
    <location>
        <begin position="1"/>
        <end position="24"/>
    </location>
</feature>
<dbReference type="Gene3D" id="3.40.630.30">
    <property type="match status" value="1"/>
</dbReference>
<evidence type="ECO:0000259" key="2">
    <source>
        <dbReference type="PROSITE" id="PS51186"/>
    </source>
</evidence>
<dbReference type="FunFam" id="3.40.630.30:FF:000047">
    <property type="entry name" value="Acetyltransferase, GNAT family"/>
    <property type="match status" value="1"/>
</dbReference>
<organism evidence="3 4">
    <name type="scientific">Bordetella genomosp. 4</name>
    <dbReference type="NCBI Taxonomy" id="463044"/>
    <lineage>
        <taxon>Bacteria</taxon>
        <taxon>Pseudomonadati</taxon>
        <taxon>Pseudomonadota</taxon>
        <taxon>Betaproteobacteria</taxon>
        <taxon>Burkholderiales</taxon>
        <taxon>Alcaligenaceae</taxon>
        <taxon>Bordetella</taxon>
    </lineage>
</organism>
<dbReference type="InterPro" id="IPR051908">
    <property type="entry name" value="Ribosomal_N-acetyltransferase"/>
</dbReference>
<dbReference type="Proteomes" id="UP000216885">
    <property type="component" value="Unassembled WGS sequence"/>
</dbReference>
<protein>
    <submittedName>
        <fullName evidence="3">GNAT family N-acetyltransferase</fullName>
    </submittedName>
</protein>
<evidence type="ECO:0000256" key="1">
    <source>
        <dbReference type="SAM" id="MobiDB-lite"/>
    </source>
</evidence>
<name>A0A261TZ04_9BORD</name>
<gene>
    <name evidence="3" type="ORF">CAL20_16740</name>
</gene>
<keyword evidence="3" id="KW-0808">Transferase</keyword>
<comment type="caution">
    <text evidence="3">The sequence shown here is derived from an EMBL/GenBank/DDBJ whole genome shotgun (WGS) entry which is preliminary data.</text>
</comment>
<dbReference type="RefSeq" id="WP_094838449.1">
    <property type="nucleotide sequence ID" value="NZ_NEVQ01000016.1"/>
</dbReference>
<dbReference type="PANTHER" id="PTHR43441:SF2">
    <property type="entry name" value="FAMILY ACETYLTRANSFERASE, PUTATIVE (AFU_ORTHOLOGUE AFUA_7G00850)-RELATED"/>
    <property type="match status" value="1"/>
</dbReference>